<dbReference type="EMBL" id="CP109886">
    <property type="protein sequence ID" value="WCF29234.1"/>
    <property type="molecule type" value="Genomic_DNA"/>
</dbReference>
<dbReference type="AlphaFoldDB" id="A0AAJ5R276"/>
<dbReference type="Pfam" id="PF12686">
    <property type="entry name" value="DUF3800"/>
    <property type="match status" value="1"/>
</dbReference>
<reference evidence="1" key="1">
    <citation type="journal article" date="2022" name="Phytopathology">
        <title>Complete circularized genome resources of seven strains of Xylella fastidiosa subsp. fastidiosa using hybrid assembly reveals unknown plasmids.</title>
        <authorList>
            <person name="Velasco-Amo M.D.P."/>
            <person name="Arias-Giraldo L.F.F."/>
            <person name="Ecija M.R."/>
            <person name="De La Fuente L."/>
            <person name="Marco-Noales E."/>
            <person name="Moralejo E."/>
            <person name="Navas-Cort J.A."/>
            <person name="Landa B.B."/>
        </authorList>
    </citation>
    <scope>NUCLEOTIDE SEQUENCE</scope>
    <source>
        <strain evidence="1">CFBP8073</strain>
    </source>
</reference>
<reference evidence="1" key="2">
    <citation type="submission" date="2022-10" db="EMBL/GenBank/DDBJ databases">
        <authorList>
            <person name="Landa B."/>
            <person name="Arias-Giraldo L.F."/>
            <person name="Roman-Ecija M."/>
            <person name="Velasco-Amo M.P."/>
            <person name="De La Fuente L."/>
            <person name="Marco-Noales E."/>
            <person name="Moralejo E."/>
        </authorList>
    </citation>
    <scope>NUCLEOTIDE SEQUENCE</scope>
    <source>
        <strain evidence="1">CFBP8073</strain>
    </source>
</reference>
<organism evidence="1 2">
    <name type="scientific">Xylella fastidiosa subsp. fastidiosa</name>
    <dbReference type="NCBI Taxonomy" id="644356"/>
    <lineage>
        <taxon>Bacteria</taxon>
        <taxon>Pseudomonadati</taxon>
        <taxon>Pseudomonadota</taxon>
        <taxon>Gammaproteobacteria</taxon>
        <taxon>Lysobacterales</taxon>
        <taxon>Lysobacteraceae</taxon>
        <taxon>Xylella</taxon>
    </lineage>
</organism>
<proteinExistence type="predicted"/>
<dbReference type="RefSeq" id="WP_081033561.1">
    <property type="nucleotide sequence ID" value="NZ_CP109886.1"/>
</dbReference>
<evidence type="ECO:0000313" key="2">
    <source>
        <dbReference type="Proteomes" id="UP001211513"/>
    </source>
</evidence>
<accession>A0AAJ5R276</accession>
<dbReference type="Proteomes" id="UP001211513">
    <property type="component" value="Chromosome"/>
</dbReference>
<dbReference type="InterPro" id="IPR024524">
    <property type="entry name" value="DUF3800"/>
</dbReference>
<protein>
    <submittedName>
        <fullName evidence="1">DUF3800 domain-containing protein</fullName>
    </submittedName>
</protein>
<sequence>MYLLYLDESGSVPDPNQQYFVLAGVSVFERDAHWIEQQLNSVLSRFTSDTYSLELHGSPMRTGSGSWRSYSKDARLEAIRDALRLGVLERSSSNVRLFGAVIKKSSVSGQDIVELAFEQLTSRFDLFLKRLHRGKNTQRGLILLDKSSTEHRIQALAREFKYGGHRWGLTRNYAEVPVFLDSRASRLIQLADLVAFALFRFYEHGDDSFYNVIKHRFDSEGGVEHGLYVRV</sequence>
<name>A0AAJ5R276_XYLFS</name>
<evidence type="ECO:0000313" key="1">
    <source>
        <dbReference type="EMBL" id="WCF29234.1"/>
    </source>
</evidence>
<gene>
    <name evidence="1" type="ORF">OK117_05070</name>
</gene>